<keyword evidence="3" id="KW-1185">Reference proteome</keyword>
<evidence type="ECO:0000313" key="2">
    <source>
        <dbReference type="EMBL" id="KAK2034268.1"/>
    </source>
</evidence>
<comment type="caution">
    <text evidence="2">The sequence shown here is derived from an EMBL/GenBank/DDBJ whole genome shotgun (WGS) entry which is preliminary data.</text>
</comment>
<dbReference type="AlphaFoldDB" id="A0AAD9HSD6"/>
<feature type="compositionally biased region" description="Basic and acidic residues" evidence="1">
    <location>
        <begin position="1"/>
        <end position="14"/>
    </location>
</feature>
<gene>
    <name evidence="2" type="ORF">LX32DRAFT_634407</name>
</gene>
<name>A0AAD9HSD6_9PEZI</name>
<protein>
    <submittedName>
        <fullName evidence="2">Uncharacterized protein</fullName>
    </submittedName>
</protein>
<organism evidence="2 3">
    <name type="scientific">Colletotrichum zoysiae</name>
    <dbReference type="NCBI Taxonomy" id="1216348"/>
    <lineage>
        <taxon>Eukaryota</taxon>
        <taxon>Fungi</taxon>
        <taxon>Dikarya</taxon>
        <taxon>Ascomycota</taxon>
        <taxon>Pezizomycotina</taxon>
        <taxon>Sordariomycetes</taxon>
        <taxon>Hypocreomycetidae</taxon>
        <taxon>Glomerellales</taxon>
        <taxon>Glomerellaceae</taxon>
        <taxon>Colletotrichum</taxon>
        <taxon>Colletotrichum graminicola species complex</taxon>
    </lineage>
</organism>
<feature type="region of interest" description="Disordered" evidence="1">
    <location>
        <begin position="1"/>
        <end position="29"/>
    </location>
</feature>
<evidence type="ECO:0000313" key="3">
    <source>
        <dbReference type="Proteomes" id="UP001232148"/>
    </source>
</evidence>
<dbReference type="Proteomes" id="UP001232148">
    <property type="component" value="Unassembled WGS sequence"/>
</dbReference>
<sequence length="60" mass="6771">MNERDKEKHKRDAEVWPWPKTDSWGGQRGPQELARWAEEGAGGGNRVDAGTKRAKIVRVA</sequence>
<dbReference type="EMBL" id="MU842815">
    <property type="protein sequence ID" value="KAK2034268.1"/>
    <property type="molecule type" value="Genomic_DNA"/>
</dbReference>
<accession>A0AAD9HSD6</accession>
<evidence type="ECO:0000256" key="1">
    <source>
        <dbReference type="SAM" id="MobiDB-lite"/>
    </source>
</evidence>
<reference evidence="2" key="1">
    <citation type="submission" date="2021-06" db="EMBL/GenBank/DDBJ databases">
        <title>Comparative genomics, transcriptomics and evolutionary studies reveal genomic signatures of adaptation to plant cell wall in hemibiotrophic fungi.</title>
        <authorList>
            <consortium name="DOE Joint Genome Institute"/>
            <person name="Baroncelli R."/>
            <person name="Diaz J.F."/>
            <person name="Benocci T."/>
            <person name="Peng M."/>
            <person name="Battaglia E."/>
            <person name="Haridas S."/>
            <person name="Andreopoulos W."/>
            <person name="Labutti K."/>
            <person name="Pangilinan J."/>
            <person name="Floch G.L."/>
            <person name="Makela M.R."/>
            <person name="Henrissat B."/>
            <person name="Grigoriev I.V."/>
            <person name="Crouch J.A."/>
            <person name="De Vries R.P."/>
            <person name="Sukno S.A."/>
            <person name="Thon M.R."/>
        </authorList>
    </citation>
    <scope>NUCLEOTIDE SEQUENCE</scope>
    <source>
        <strain evidence="2">MAFF235873</strain>
    </source>
</reference>
<proteinExistence type="predicted"/>